<organism evidence="1 2">
    <name type="scientific">Cercospora zeae-maydis SCOH1-5</name>
    <dbReference type="NCBI Taxonomy" id="717836"/>
    <lineage>
        <taxon>Eukaryota</taxon>
        <taxon>Fungi</taxon>
        <taxon>Dikarya</taxon>
        <taxon>Ascomycota</taxon>
        <taxon>Pezizomycotina</taxon>
        <taxon>Dothideomycetes</taxon>
        <taxon>Dothideomycetidae</taxon>
        <taxon>Mycosphaerellales</taxon>
        <taxon>Mycosphaerellaceae</taxon>
        <taxon>Cercospora</taxon>
    </lineage>
</organism>
<dbReference type="EMBL" id="ML992672">
    <property type="protein sequence ID" value="KAF2212749.1"/>
    <property type="molecule type" value="Genomic_DNA"/>
</dbReference>
<protein>
    <submittedName>
        <fullName evidence="1">Uncharacterized protein</fullName>
    </submittedName>
</protein>
<gene>
    <name evidence="1" type="ORF">CERZMDRAFT_84382</name>
</gene>
<dbReference type="Proteomes" id="UP000799539">
    <property type="component" value="Unassembled WGS sequence"/>
</dbReference>
<sequence>MYGTARKHRPVEQGSDPAICRRRHRRRECSTSLHQESGNLCSHLRVVCNREDLNCWLRLTQTALDNKLDCTTGVDPCFSVHGFDATPAPLLGAKVGRKDTAASSRAKGEAIVHDLRAAQDIAQAAMAAVQRDQEHHANRTREAPRSFKIGDKVWWLGLPIISATILRGFTGSTVQ</sequence>
<accession>A0A6A6FH14</accession>
<evidence type="ECO:0000313" key="1">
    <source>
        <dbReference type="EMBL" id="KAF2212749.1"/>
    </source>
</evidence>
<proteinExistence type="predicted"/>
<keyword evidence="2" id="KW-1185">Reference proteome</keyword>
<dbReference type="AlphaFoldDB" id="A0A6A6FH14"/>
<reference evidence="1" key="1">
    <citation type="journal article" date="2020" name="Stud. Mycol.">
        <title>101 Dothideomycetes genomes: a test case for predicting lifestyles and emergence of pathogens.</title>
        <authorList>
            <person name="Haridas S."/>
            <person name="Albert R."/>
            <person name="Binder M."/>
            <person name="Bloem J."/>
            <person name="Labutti K."/>
            <person name="Salamov A."/>
            <person name="Andreopoulos B."/>
            <person name="Baker S."/>
            <person name="Barry K."/>
            <person name="Bills G."/>
            <person name="Bluhm B."/>
            <person name="Cannon C."/>
            <person name="Castanera R."/>
            <person name="Culley D."/>
            <person name="Daum C."/>
            <person name="Ezra D."/>
            <person name="Gonzalez J."/>
            <person name="Henrissat B."/>
            <person name="Kuo A."/>
            <person name="Liang C."/>
            <person name="Lipzen A."/>
            <person name="Lutzoni F."/>
            <person name="Magnuson J."/>
            <person name="Mondo S."/>
            <person name="Nolan M."/>
            <person name="Ohm R."/>
            <person name="Pangilinan J."/>
            <person name="Park H.-J."/>
            <person name="Ramirez L."/>
            <person name="Alfaro M."/>
            <person name="Sun H."/>
            <person name="Tritt A."/>
            <person name="Yoshinaga Y."/>
            <person name="Zwiers L.-H."/>
            <person name="Turgeon B."/>
            <person name="Goodwin S."/>
            <person name="Spatafora J."/>
            <person name="Crous P."/>
            <person name="Grigoriev I."/>
        </authorList>
    </citation>
    <scope>NUCLEOTIDE SEQUENCE</scope>
    <source>
        <strain evidence="1">SCOH1-5</strain>
    </source>
</reference>
<name>A0A6A6FH14_9PEZI</name>
<evidence type="ECO:0000313" key="2">
    <source>
        <dbReference type="Proteomes" id="UP000799539"/>
    </source>
</evidence>